<accession>A0A9D2S535</accession>
<protein>
    <submittedName>
        <fullName evidence="1">Spore cortex-lytic protein</fullName>
    </submittedName>
</protein>
<reference evidence="1" key="2">
    <citation type="submission" date="2021-04" db="EMBL/GenBank/DDBJ databases">
        <authorList>
            <person name="Gilroy R."/>
        </authorList>
    </citation>
    <scope>NUCLEOTIDE SEQUENCE</scope>
    <source>
        <strain evidence="1">CHK189-11263</strain>
    </source>
</reference>
<dbReference type="Proteomes" id="UP000824208">
    <property type="component" value="Unassembled WGS sequence"/>
</dbReference>
<proteinExistence type="predicted"/>
<evidence type="ECO:0000313" key="1">
    <source>
        <dbReference type="EMBL" id="HJB56356.1"/>
    </source>
</evidence>
<reference evidence="1" key="1">
    <citation type="journal article" date="2021" name="PeerJ">
        <title>Extensive microbial diversity within the chicken gut microbiome revealed by metagenomics and culture.</title>
        <authorList>
            <person name="Gilroy R."/>
            <person name="Ravi A."/>
            <person name="Getino M."/>
            <person name="Pursley I."/>
            <person name="Horton D.L."/>
            <person name="Alikhan N.F."/>
            <person name="Baker D."/>
            <person name="Gharbi K."/>
            <person name="Hall N."/>
            <person name="Watson M."/>
            <person name="Adriaenssens E.M."/>
            <person name="Foster-Nyarko E."/>
            <person name="Jarju S."/>
            <person name="Secka A."/>
            <person name="Antonio M."/>
            <person name="Oren A."/>
            <person name="Chaudhuri R.R."/>
            <person name="La Ragione R."/>
            <person name="Hildebrand F."/>
            <person name="Pallen M.J."/>
        </authorList>
    </citation>
    <scope>NUCLEOTIDE SEQUENCE</scope>
    <source>
        <strain evidence="1">CHK189-11263</strain>
    </source>
</reference>
<dbReference type="AlphaFoldDB" id="A0A9D2S535"/>
<organism evidence="1 2">
    <name type="scientific">Candidatus Flavonifractor intestinipullorum</name>
    <dbReference type="NCBI Taxonomy" id="2838587"/>
    <lineage>
        <taxon>Bacteria</taxon>
        <taxon>Bacillati</taxon>
        <taxon>Bacillota</taxon>
        <taxon>Clostridia</taxon>
        <taxon>Eubacteriales</taxon>
        <taxon>Oscillospiraceae</taxon>
        <taxon>Flavonifractor</taxon>
    </lineage>
</organism>
<gene>
    <name evidence="1" type="ORF">H9714_02265</name>
</gene>
<dbReference type="EMBL" id="DWYC01000027">
    <property type="protein sequence ID" value="HJB56356.1"/>
    <property type="molecule type" value="Genomic_DNA"/>
</dbReference>
<sequence length="129" mass="13506">MASTGTILIRVYTSQARLPVSGAMAAILRPETGGKTELLALRITDESGKTAPVRLATPGVDQGTSPGGMPYTLVTVWVEAPGYGYQVVEGVEVYPGVETVQDVELIPLSRPETIGSADGETTHITPPNL</sequence>
<evidence type="ECO:0000313" key="2">
    <source>
        <dbReference type="Proteomes" id="UP000824208"/>
    </source>
</evidence>
<name>A0A9D2S535_9FIRM</name>
<comment type="caution">
    <text evidence="1">The sequence shown here is derived from an EMBL/GenBank/DDBJ whole genome shotgun (WGS) entry which is preliminary data.</text>
</comment>